<name>A0ABP3FVM1_9BACI</name>
<reference evidence="3" key="1">
    <citation type="journal article" date="2019" name="Int. J. Syst. Evol. Microbiol.">
        <title>The Global Catalogue of Microorganisms (GCM) 10K type strain sequencing project: providing services to taxonomists for standard genome sequencing and annotation.</title>
        <authorList>
            <consortium name="The Broad Institute Genomics Platform"/>
            <consortium name="The Broad Institute Genome Sequencing Center for Infectious Disease"/>
            <person name="Wu L."/>
            <person name="Ma J."/>
        </authorList>
    </citation>
    <scope>NUCLEOTIDE SEQUENCE [LARGE SCALE GENOMIC DNA]</scope>
    <source>
        <strain evidence="3">JCM 9731</strain>
    </source>
</reference>
<evidence type="ECO:0000313" key="3">
    <source>
        <dbReference type="Proteomes" id="UP001500782"/>
    </source>
</evidence>
<sequence>MNDVNEVHFYESKGKLVFLALMSIVFIGLLLYFSFLTFAEQDYLVGVLLLLGAAFFGLCLAMIGKKLFSKNPYLILNKQYLTIFVLPNSPVQIRWEDINDYIFYEIQRNKFIGLSLDNEEGYSKLMPEKMKRLSRINVKMGYPQYNIVFGNLKEKQRLLEELEKRTPHIKLFQAE</sequence>
<dbReference type="Proteomes" id="UP001500782">
    <property type="component" value="Unassembled WGS sequence"/>
</dbReference>
<feature type="transmembrane region" description="Helical" evidence="1">
    <location>
        <begin position="16"/>
        <end position="37"/>
    </location>
</feature>
<dbReference type="EMBL" id="BAAADJ010000018">
    <property type="protein sequence ID" value="GAA0327422.1"/>
    <property type="molecule type" value="Genomic_DNA"/>
</dbReference>
<keyword evidence="1" id="KW-0472">Membrane</keyword>
<comment type="caution">
    <text evidence="2">The sequence shown here is derived from an EMBL/GenBank/DDBJ whole genome shotgun (WGS) entry which is preliminary data.</text>
</comment>
<keyword evidence="1" id="KW-0812">Transmembrane</keyword>
<proteinExistence type="predicted"/>
<dbReference type="InterPro" id="IPR048136">
    <property type="entry name" value="STM3941-like"/>
</dbReference>
<evidence type="ECO:0000256" key="1">
    <source>
        <dbReference type="SAM" id="Phobius"/>
    </source>
</evidence>
<keyword evidence="1" id="KW-1133">Transmembrane helix</keyword>
<dbReference type="NCBIfam" id="NF041635">
    <property type="entry name" value="STM3941_fam"/>
    <property type="match status" value="1"/>
</dbReference>
<protein>
    <submittedName>
        <fullName evidence="2">Uncharacterized protein</fullName>
    </submittedName>
</protein>
<feature type="transmembrane region" description="Helical" evidence="1">
    <location>
        <begin position="43"/>
        <end position="63"/>
    </location>
</feature>
<evidence type="ECO:0000313" key="2">
    <source>
        <dbReference type="EMBL" id="GAA0327422.1"/>
    </source>
</evidence>
<gene>
    <name evidence="2" type="ORF">GCM10008967_17410</name>
</gene>
<dbReference type="RefSeq" id="WP_343798248.1">
    <property type="nucleotide sequence ID" value="NZ_BAAADJ010000018.1"/>
</dbReference>
<keyword evidence="3" id="KW-1185">Reference proteome</keyword>
<organism evidence="2 3">
    <name type="scientific">Bacillus carboniphilus</name>
    <dbReference type="NCBI Taxonomy" id="86663"/>
    <lineage>
        <taxon>Bacteria</taxon>
        <taxon>Bacillati</taxon>
        <taxon>Bacillota</taxon>
        <taxon>Bacilli</taxon>
        <taxon>Bacillales</taxon>
        <taxon>Bacillaceae</taxon>
        <taxon>Bacillus</taxon>
    </lineage>
</organism>
<accession>A0ABP3FVM1</accession>